<dbReference type="InterPro" id="IPR017441">
    <property type="entry name" value="Protein_kinase_ATP_BS"/>
</dbReference>
<keyword evidence="3 7" id="KW-0418">Kinase</keyword>
<name>A0A4P9ZU24_9FUNG</name>
<evidence type="ECO:0000313" key="7">
    <source>
        <dbReference type="EMBL" id="RKP37096.1"/>
    </source>
</evidence>
<dbReference type="SMART" id="SM00220">
    <property type="entry name" value="S_TKc"/>
    <property type="match status" value="1"/>
</dbReference>
<dbReference type="Proteomes" id="UP000268162">
    <property type="component" value="Unassembled WGS sequence"/>
</dbReference>
<dbReference type="PROSITE" id="PS00107">
    <property type="entry name" value="PROTEIN_KINASE_ATP"/>
    <property type="match status" value="1"/>
</dbReference>
<dbReference type="CDD" id="cd06627">
    <property type="entry name" value="STKc_Cdc7_like"/>
    <property type="match status" value="1"/>
</dbReference>
<evidence type="ECO:0000256" key="4">
    <source>
        <dbReference type="ARBA" id="ARBA00022840"/>
    </source>
</evidence>
<dbReference type="GO" id="GO:0004709">
    <property type="term" value="F:MAP kinase kinase kinase activity"/>
    <property type="evidence" value="ECO:0007669"/>
    <property type="project" value="TreeGrafter"/>
</dbReference>
<dbReference type="STRING" id="215637.A0A4P9ZU24"/>
<protein>
    <submittedName>
        <fullName evidence="7">Kinase-like domain-containing protein</fullName>
    </submittedName>
</protein>
<evidence type="ECO:0000256" key="1">
    <source>
        <dbReference type="ARBA" id="ARBA00022679"/>
    </source>
</evidence>
<feature type="domain" description="Protein kinase" evidence="6">
    <location>
        <begin position="7"/>
        <end position="264"/>
    </location>
</feature>
<keyword evidence="8" id="KW-1185">Reference proteome</keyword>
<accession>A0A4P9ZU24</accession>
<evidence type="ECO:0000256" key="3">
    <source>
        <dbReference type="ARBA" id="ARBA00022777"/>
    </source>
</evidence>
<proteinExistence type="predicted"/>
<dbReference type="GO" id="GO:0005737">
    <property type="term" value="C:cytoplasm"/>
    <property type="evidence" value="ECO:0007669"/>
    <property type="project" value="TreeGrafter"/>
</dbReference>
<dbReference type="Pfam" id="PF00069">
    <property type="entry name" value="Pkinase"/>
    <property type="match status" value="1"/>
</dbReference>
<dbReference type="InterPro" id="IPR011009">
    <property type="entry name" value="Kinase-like_dom_sf"/>
</dbReference>
<reference evidence="8" key="1">
    <citation type="journal article" date="2018" name="Nat. Microbiol.">
        <title>Leveraging single-cell genomics to expand the fungal tree of life.</title>
        <authorList>
            <person name="Ahrendt S.R."/>
            <person name="Quandt C.A."/>
            <person name="Ciobanu D."/>
            <person name="Clum A."/>
            <person name="Salamov A."/>
            <person name="Andreopoulos B."/>
            <person name="Cheng J.F."/>
            <person name="Woyke T."/>
            <person name="Pelin A."/>
            <person name="Henrissat B."/>
            <person name="Reynolds N.K."/>
            <person name="Benny G.L."/>
            <person name="Smith M.E."/>
            <person name="James T.Y."/>
            <person name="Grigoriev I.V."/>
        </authorList>
    </citation>
    <scope>NUCLEOTIDE SEQUENCE [LARGE SCALE GENOMIC DNA]</scope>
    <source>
        <strain evidence="8">RSA 468</strain>
    </source>
</reference>
<sequence length="268" mass="29483">MPVIQQYQLGDCIGKGAFGTVFRGLNLTNGKVVAVKQISLENASRPPAMASAETVIDSCLSEVAILKKLQHPNIVRYLGFVQTDANLYQILEYCENGSLRSIYKKFGRFPEHLVGVYLGQVLAGLTYLHKQGIIHRDIKGANILSTKDGRVKLADFGVSTLVNDEDPHSVGSPYWMAPEVIELGGVTTAADIWSLGCTVIELLQGEPPYGRLSTVAALFRMVQDPHPPLPTGLSSLVRDFLRHCFPKDPSQRGSAPFLSRHPWIQKCR</sequence>
<dbReference type="PIRSF" id="PIRSF000654">
    <property type="entry name" value="Integrin-linked_kinase"/>
    <property type="match status" value="1"/>
</dbReference>
<dbReference type="GO" id="GO:0005524">
    <property type="term" value="F:ATP binding"/>
    <property type="evidence" value="ECO:0007669"/>
    <property type="project" value="UniProtKB-UniRule"/>
</dbReference>
<dbReference type="PANTHER" id="PTHR48016">
    <property type="entry name" value="MAP KINASE KINASE KINASE SSK2-RELATED-RELATED"/>
    <property type="match status" value="1"/>
</dbReference>
<dbReference type="EMBL" id="ML002544">
    <property type="protein sequence ID" value="RKP37096.1"/>
    <property type="molecule type" value="Genomic_DNA"/>
</dbReference>
<dbReference type="InterPro" id="IPR000719">
    <property type="entry name" value="Prot_kinase_dom"/>
</dbReference>
<evidence type="ECO:0000313" key="8">
    <source>
        <dbReference type="Proteomes" id="UP000268162"/>
    </source>
</evidence>
<feature type="non-terminal residue" evidence="7">
    <location>
        <position position="268"/>
    </location>
</feature>
<evidence type="ECO:0000259" key="6">
    <source>
        <dbReference type="PROSITE" id="PS50011"/>
    </source>
</evidence>
<keyword evidence="2 5" id="KW-0547">Nucleotide-binding</keyword>
<evidence type="ECO:0000256" key="2">
    <source>
        <dbReference type="ARBA" id="ARBA00022741"/>
    </source>
</evidence>
<organism evidence="7 8">
    <name type="scientific">Dimargaris cristalligena</name>
    <dbReference type="NCBI Taxonomy" id="215637"/>
    <lineage>
        <taxon>Eukaryota</taxon>
        <taxon>Fungi</taxon>
        <taxon>Fungi incertae sedis</taxon>
        <taxon>Zoopagomycota</taxon>
        <taxon>Kickxellomycotina</taxon>
        <taxon>Dimargaritomycetes</taxon>
        <taxon>Dimargaritales</taxon>
        <taxon>Dimargaritaceae</taxon>
        <taxon>Dimargaris</taxon>
    </lineage>
</organism>
<evidence type="ECO:0000256" key="5">
    <source>
        <dbReference type="PROSITE-ProRule" id="PRU10141"/>
    </source>
</evidence>
<keyword evidence="1" id="KW-0808">Transferase</keyword>
<keyword evidence="4 5" id="KW-0067">ATP-binding</keyword>
<gene>
    <name evidence="7" type="ORF">BJ085DRAFT_18080</name>
</gene>
<dbReference type="PROSITE" id="PS50011">
    <property type="entry name" value="PROTEIN_KINASE_DOM"/>
    <property type="match status" value="1"/>
</dbReference>
<dbReference type="InterPro" id="IPR050538">
    <property type="entry name" value="MAP_kinase_kinase_kinase"/>
</dbReference>
<dbReference type="SUPFAM" id="SSF56112">
    <property type="entry name" value="Protein kinase-like (PK-like)"/>
    <property type="match status" value="1"/>
</dbReference>
<feature type="binding site" evidence="5">
    <location>
        <position position="36"/>
    </location>
    <ligand>
        <name>ATP</name>
        <dbReference type="ChEBI" id="CHEBI:30616"/>
    </ligand>
</feature>
<dbReference type="Gene3D" id="1.10.510.10">
    <property type="entry name" value="Transferase(Phosphotransferase) domain 1"/>
    <property type="match status" value="1"/>
</dbReference>
<dbReference type="PANTHER" id="PTHR48016:SF4">
    <property type="entry name" value="PROTEIN KINASE DOMAIN-CONTAINING PROTEIN"/>
    <property type="match status" value="1"/>
</dbReference>
<dbReference type="AlphaFoldDB" id="A0A4P9ZU24"/>